<dbReference type="AlphaFoldDB" id="A0A7V1LPD9"/>
<keyword evidence="1" id="KW-0812">Transmembrane</keyword>
<organism evidence="2">
    <name type="scientific">Caldithrix abyssi</name>
    <dbReference type="NCBI Taxonomy" id="187145"/>
    <lineage>
        <taxon>Bacteria</taxon>
        <taxon>Pseudomonadati</taxon>
        <taxon>Calditrichota</taxon>
        <taxon>Calditrichia</taxon>
        <taxon>Calditrichales</taxon>
        <taxon>Calditrichaceae</taxon>
        <taxon>Caldithrix</taxon>
    </lineage>
</organism>
<evidence type="ECO:0000313" key="2">
    <source>
        <dbReference type="EMBL" id="HED11693.1"/>
    </source>
</evidence>
<name>A0A7V1LPD9_CALAY</name>
<gene>
    <name evidence="2" type="ORF">ENJ10_13455</name>
</gene>
<evidence type="ECO:0000256" key="1">
    <source>
        <dbReference type="SAM" id="Phobius"/>
    </source>
</evidence>
<reference evidence="2" key="1">
    <citation type="journal article" date="2020" name="mSystems">
        <title>Genome- and Community-Level Interaction Insights into Carbon Utilization and Element Cycling Functions of Hydrothermarchaeota in Hydrothermal Sediment.</title>
        <authorList>
            <person name="Zhou Z."/>
            <person name="Liu Y."/>
            <person name="Xu W."/>
            <person name="Pan J."/>
            <person name="Luo Z.H."/>
            <person name="Li M."/>
        </authorList>
    </citation>
    <scope>NUCLEOTIDE SEQUENCE [LARGE SCALE GENOMIC DNA]</scope>
    <source>
        <strain evidence="2">HyVt-456</strain>
    </source>
</reference>
<keyword evidence="1" id="KW-1133">Transmembrane helix</keyword>
<keyword evidence="1" id="KW-0472">Membrane</keyword>
<protein>
    <submittedName>
        <fullName evidence="2">DUF3999 family protein</fullName>
    </submittedName>
</protein>
<sequence>MTKKLLTLLLLLSLNGFGQDYAYKRSLSAAAPGWYKIDLPVEIFAKIKPDMSDLRIIGFTAERDTVEAPYILRTSRGREEIQQVSFRTINRTRNKKGYFYTFERSGKTTINQITTEFKTEDFDWRIRLEGSADQRDWYTLTQDYRILSLKNNETAFKFTDIIFPESDFRFFRLFIPATGDPGLQSATLSRIIKGKSTFRSYPVTDLETHEERRARQTILEASLKQPVPVSYLKLTVTDSIDYYRPTTIKYLADSFKTDRGWKYRYRRLASGILDSRGENAFVFPAITTQRLKIIINNDDNPPLHTWKTEVRGYIYTLVTRVTQPADYYLYYGRANGKRPAYDIIRFAESIPDSLDALTPGEERLLVKKAVKSPALFENRYWLWLMLGLIIVLLGWFSIRMMRNA</sequence>
<dbReference type="Proteomes" id="UP000886005">
    <property type="component" value="Unassembled WGS sequence"/>
</dbReference>
<dbReference type="EMBL" id="DRLD01000379">
    <property type="protein sequence ID" value="HED11693.1"/>
    <property type="molecule type" value="Genomic_DNA"/>
</dbReference>
<feature type="transmembrane region" description="Helical" evidence="1">
    <location>
        <begin position="380"/>
        <end position="398"/>
    </location>
</feature>
<accession>A0A7V1LPD9</accession>
<proteinExistence type="predicted"/>
<comment type="caution">
    <text evidence="2">The sequence shown here is derived from an EMBL/GenBank/DDBJ whole genome shotgun (WGS) entry which is preliminary data.</text>
</comment>